<name>A0ABR2KCQ6_9EUKA</name>
<evidence type="ECO:0000256" key="15">
    <source>
        <dbReference type="ARBA" id="ARBA00023180"/>
    </source>
</evidence>
<comment type="subcellular location">
    <subcellularLocation>
        <location evidence="1">Cell membrane</location>
        <topology evidence="1">Single-pass type I membrane protein</topology>
    </subcellularLocation>
</comment>
<dbReference type="Proteomes" id="UP001470230">
    <property type="component" value="Unassembled WGS sequence"/>
</dbReference>
<evidence type="ECO:0000256" key="1">
    <source>
        <dbReference type="ARBA" id="ARBA00004251"/>
    </source>
</evidence>
<keyword evidence="4" id="KW-0808">Transferase</keyword>
<evidence type="ECO:0000256" key="2">
    <source>
        <dbReference type="ARBA" id="ARBA00011902"/>
    </source>
</evidence>
<evidence type="ECO:0000259" key="17">
    <source>
        <dbReference type="Pfam" id="PF12810"/>
    </source>
</evidence>
<dbReference type="EMBL" id="JAPFFF010000006">
    <property type="protein sequence ID" value="KAK8888242.1"/>
    <property type="molecule type" value="Genomic_DNA"/>
</dbReference>
<evidence type="ECO:0000256" key="3">
    <source>
        <dbReference type="ARBA" id="ARBA00022475"/>
    </source>
</evidence>
<comment type="caution">
    <text evidence="18">The sequence shown here is derived from an EMBL/GenBank/DDBJ whole genome shotgun (WGS) entry which is preliminary data.</text>
</comment>
<evidence type="ECO:0000256" key="16">
    <source>
        <dbReference type="SAM" id="MobiDB-lite"/>
    </source>
</evidence>
<keyword evidence="9" id="KW-0067">ATP-binding</keyword>
<sequence length="736" mass="81579">MSQISQQSSDQTQYFYDFDDENYDKDDLFIFQIDSRKIIFHYSQLVQYSKKIRDKYTFSDIVNHFPQEIQEIREQLQISIENVEYFFQLLQLDYNISEDSNLTYIQCIDLLKIAKFYEVRKLFNQINKYIKSRNVDVDFLIQMIQYEMKEKKETENDEIKINSDIENLLISKIDECFLNEKFAELPISNIYRIVAKCPSERIKSDKLFIFIKKSIGKFCVLFQFVDLKELTDDQLDEICDLYSSQEESTQNYFSYMKCNLGMIKEMKEKKGNLEEQLKISQKTNEEQQNEIKNLQERNQENEKNNEEQQRKMKELEAQINELQEKLASTEKERDDLKKDSKMIKGQIIASVKRDLIISAQINLQVNERQFDTSKSKYILSTNGTKALGKDAYSEGEQITSLHMSTTGFICKSGTYYVRCIIFDSEGKSSELVSNAVTTNGKCVTFDYKEKSESFTLCKGQYKLEVWGAKGGDSIGKRNGSISPSEGGLGGYSRGILRLNENKEIHIFVGGEGKPANSSDGATTSGGFPDGGGTKTGHWDNYTSVPGTGGGSTSIRLTSDSDFARVIVAGGGGGATGSSGNRSPGGFGGGLSGGNCYHIGMLENQGGGTQTGSTCGKGCKEDGNQGIFGQGATGKYNKGSDSGGGGGGGWYGGGSGGYGSNNGCSSGGGGSGWTFTQSSYHTWKSSDAENASKFLLDESYYLTNAISVPGNEEFPTTDGNRTEKGHTGNGYAKITPE</sequence>
<evidence type="ECO:0000256" key="8">
    <source>
        <dbReference type="ARBA" id="ARBA00022777"/>
    </source>
</evidence>
<keyword evidence="11" id="KW-0472">Membrane</keyword>
<evidence type="ECO:0000256" key="13">
    <source>
        <dbReference type="ARBA" id="ARBA00023157"/>
    </source>
</evidence>
<evidence type="ECO:0000256" key="5">
    <source>
        <dbReference type="ARBA" id="ARBA00022692"/>
    </source>
</evidence>
<evidence type="ECO:0000256" key="6">
    <source>
        <dbReference type="ARBA" id="ARBA00022729"/>
    </source>
</evidence>
<dbReference type="InterPro" id="IPR055163">
    <property type="entry name" value="ALK/LTK-like_GRD"/>
</dbReference>
<feature type="region of interest" description="Disordered" evidence="16">
    <location>
        <begin position="511"/>
        <end position="534"/>
    </location>
</feature>
<feature type="region of interest" description="Disordered" evidence="16">
    <location>
        <begin position="281"/>
        <end position="310"/>
    </location>
</feature>
<evidence type="ECO:0000313" key="19">
    <source>
        <dbReference type="Proteomes" id="UP001470230"/>
    </source>
</evidence>
<keyword evidence="10" id="KW-1133">Transmembrane helix</keyword>
<evidence type="ECO:0000256" key="9">
    <source>
        <dbReference type="ARBA" id="ARBA00022840"/>
    </source>
</evidence>
<keyword evidence="5" id="KW-0812">Transmembrane</keyword>
<evidence type="ECO:0000256" key="11">
    <source>
        <dbReference type="ARBA" id="ARBA00023136"/>
    </source>
</evidence>
<evidence type="ECO:0000256" key="14">
    <source>
        <dbReference type="ARBA" id="ARBA00023170"/>
    </source>
</evidence>
<dbReference type="EC" id="2.7.10.1" evidence="2"/>
<organism evidence="18 19">
    <name type="scientific">Tritrichomonas musculus</name>
    <dbReference type="NCBI Taxonomy" id="1915356"/>
    <lineage>
        <taxon>Eukaryota</taxon>
        <taxon>Metamonada</taxon>
        <taxon>Parabasalia</taxon>
        <taxon>Tritrichomonadida</taxon>
        <taxon>Tritrichomonadidae</taxon>
        <taxon>Tritrichomonas</taxon>
    </lineage>
</organism>
<keyword evidence="7" id="KW-0547">Nucleotide-binding</keyword>
<dbReference type="Pfam" id="PF12810">
    <property type="entry name" value="ALK_LTK_GRD"/>
    <property type="match status" value="1"/>
</dbReference>
<keyword evidence="8" id="KW-0418">Kinase</keyword>
<keyword evidence="19" id="KW-1185">Reference proteome</keyword>
<feature type="domain" description="ALK/LTK-like glycine-rich" evidence="17">
    <location>
        <begin position="454"/>
        <end position="734"/>
    </location>
</feature>
<keyword evidence="14" id="KW-0675">Receptor</keyword>
<keyword evidence="3" id="KW-1003">Cell membrane</keyword>
<gene>
    <name evidence="18" type="ORF">M9Y10_039307</name>
</gene>
<keyword evidence="12" id="KW-0829">Tyrosine-protein kinase</keyword>
<keyword evidence="13" id="KW-1015">Disulfide bond</keyword>
<proteinExistence type="predicted"/>
<accession>A0ABR2KCQ6</accession>
<evidence type="ECO:0000313" key="18">
    <source>
        <dbReference type="EMBL" id="KAK8888242.1"/>
    </source>
</evidence>
<evidence type="ECO:0000256" key="12">
    <source>
        <dbReference type="ARBA" id="ARBA00023137"/>
    </source>
</evidence>
<feature type="region of interest" description="Disordered" evidence="16">
    <location>
        <begin position="707"/>
        <end position="736"/>
    </location>
</feature>
<protein>
    <recommendedName>
        <fullName evidence="2">receptor protein-tyrosine kinase</fullName>
        <ecNumber evidence="2">2.7.10.1</ecNumber>
    </recommendedName>
</protein>
<evidence type="ECO:0000256" key="4">
    <source>
        <dbReference type="ARBA" id="ARBA00022679"/>
    </source>
</evidence>
<keyword evidence="6" id="KW-0732">Signal</keyword>
<evidence type="ECO:0000256" key="7">
    <source>
        <dbReference type="ARBA" id="ARBA00022741"/>
    </source>
</evidence>
<reference evidence="18 19" key="1">
    <citation type="submission" date="2024-04" db="EMBL/GenBank/DDBJ databases">
        <title>Tritrichomonas musculus Genome.</title>
        <authorList>
            <person name="Alves-Ferreira E."/>
            <person name="Grigg M."/>
            <person name="Lorenzi H."/>
            <person name="Galac M."/>
        </authorList>
    </citation>
    <scope>NUCLEOTIDE SEQUENCE [LARGE SCALE GENOMIC DNA]</scope>
    <source>
        <strain evidence="18 19">EAF2021</strain>
    </source>
</reference>
<feature type="compositionally biased region" description="Basic and acidic residues" evidence="16">
    <location>
        <begin position="293"/>
        <end position="310"/>
    </location>
</feature>
<evidence type="ECO:0000256" key="10">
    <source>
        <dbReference type="ARBA" id="ARBA00022989"/>
    </source>
</evidence>
<keyword evidence="15" id="KW-0325">Glycoprotein</keyword>